<reference evidence="1 2" key="1">
    <citation type="submission" date="2018-02" db="EMBL/GenBank/DDBJ databases">
        <title>8 Nocardia nova and 1 Nocardia cyriacigeorgica strain used for evolution to TMP-SMX.</title>
        <authorList>
            <person name="Mehta H."/>
            <person name="Weng J."/>
            <person name="Shamoo Y."/>
        </authorList>
    </citation>
    <scope>NUCLEOTIDE SEQUENCE [LARGE SCALE GENOMIC DNA]</scope>
    <source>
        <strain evidence="1 2">BAA2227</strain>
    </source>
</reference>
<name>A0A2S6AF14_9NOCA</name>
<evidence type="ECO:0000313" key="1">
    <source>
        <dbReference type="EMBL" id="PPJ32957.1"/>
    </source>
</evidence>
<evidence type="ECO:0008006" key="3">
    <source>
        <dbReference type="Google" id="ProtNLM"/>
    </source>
</evidence>
<proteinExistence type="predicted"/>
<dbReference type="RefSeq" id="WP_064910264.1">
    <property type="nucleotide sequence ID" value="NZ_JAHUVX010000001.1"/>
</dbReference>
<evidence type="ECO:0000313" key="2">
    <source>
        <dbReference type="Proteomes" id="UP000238356"/>
    </source>
</evidence>
<keyword evidence="2" id="KW-1185">Reference proteome</keyword>
<dbReference type="EMBL" id="PSZD01000001">
    <property type="protein sequence ID" value="PPJ32957.1"/>
    <property type="molecule type" value="Genomic_DNA"/>
</dbReference>
<gene>
    <name evidence="1" type="ORF">C5F51_01150</name>
</gene>
<organism evidence="1 2">
    <name type="scientific">Nocardia nova</name>
    <dbReference type="NCBI Taxonomy" id="37330"/>
    <lineage>
        <taxon>Bacteria</taxon>
        <taxon>Bacillati</taxon>
        <taxon>Actinomycetota</taxon>
        <taxon>Actinomycetes</taxon>
        <taxon>Mycobacteriales</taxon>
        <taxon>Nocardiaceae</taxon>
        <taxon>Nocardia</taxon>
    </lineage>
</organism>
<comment type="caution">
    <text evidence="1">The sequence shown here is derived from an EMBL/GenBank/DDBJ whole genome shotgun (WGS) entry which is preliminary data.</text>
</comment>
<dbReference type="GeneID" id="66717907"/>
<accession>A0A2S6AF14</accession>
<dbReference type="Proteomes" id="UP000238356">
    <property type="component" value="Unassembled WGS sequence"/>
</dbReference>
<dbReference type="AlphaFoldDB" id="A0A2S6AF14"/>
<sequence length="302" mass="32003">MSTPIIPVAVLGTGPLSDLLAARIDARSDLRSAGRITAAQPAPTETECVVYVPTVDETGGNPSTKVLRLLADGLDVVSALPVDGLAEIRDAARRGGSTFHATGGFPTQLAARITRALAEVTRDIRRVELEEELALPECGIHPWNNLEDTGIGTSTAARAKAAAAAVSGYYEAGLRVLEEAVFGERSEPEATLSIEVVTTDTGIVDTVIIERELGSRLSYRSTWTARAKDTAPLRYRLTTATDTARGTATVEFHDTAGTHPADHVTAVAVLDAIRPIHESAPGIAHRDLSITPLKPDPRLTLH</sequence>
<protein>
    <recommendedName>
        <fullName evidence="3">Dihydrodipicolinate reductase</fullName>
    </recommendedName>
</protein>